<comment type="cofactor">
    <cofactor evidence="1 6">
        <name>pyridoxal 5'-phosphate</name>
        <dbReference type="ChEBI" id="CHEBI:597326"/>
    </cofactor>
</comment>
<evidence type="ECO:0000313" key="8">
    <source>
        <dbReference type="Proteomes" id="UP000220840"/>
    </source>
</evidence>
<dbReference type="GO" id="GO:0005737">
    <property type="term" value="C:cytoplasm"/>
    <property type="evidence" value="ECO:0007669"/>
    <property type="project" value="TreeGrafter"/>
</dbReference>
<evidence type="ECO:0000256" key="4">
    <source>
        <dbReference type="ARBA" id="ARBA00022898"/>
    </source>
</evidence>
<dbReference type="AlphaFoldDB" id="A0A2A7MDS9"/>
<dbReference type="OrthoDB" id="9780685at2"/>
<dbReference type="EMBL" id="PDCJ01000002">
    <property type="protein sequence ID" value="PEG29904.1"/>
    <property type="molecule type" value="Genomic_DNA"/>
</dbReference>
<dbReference type="GO" id="GO:0071269">
    <property type="term" value="P:L-homocysteine biosynthetic process"/>
    <property type="evidence" value="ECO:0007669"/>
    <property type="project" value="TreeGrafter"/>
</dbReference>
<dbReference type="GO" id="GO:0004124">
    <property type="term" value="F:cysteine synthase activity"/>
    <property type="evidence" value="ECO:0007669"/>
    <property type="project" value="TreeGrafter"/>
</dbReference>
<dbReference type="FunFam" id="3.40.640.10:FF:000035">
    <property type="entry name" value="O-succinylhomoserine sulfhydrylase"/>
    <property type="match status" value="1"/>
</dbReference>
<dbReference type="RefSeq" id="WP_083498719.1">
    <property type="nucleotide sequence ID" value="NZ_CAMRXG010000076.1"/>
</dbReference>
<dbReference type="Proteomes" id="UP000220840">
    <property type="component" value="Unassembled WGS sequence"/>
</dbReference>
<accession>A0A2A7MDS9</accession>
<organism evidence="7 8">
    <name type="scientific">Clostridium neonatale</name>
    <dbReference type="NCBI Taxonomy" id="137838"/>
    <lineage>
        <taxon>Bacteria</taxon>
        <taxon>Bacillati</taxon>
        <taxon>Bacillota</taxon>
        <taxon>Clostridia</taxon>
        <taxon>Eubacteriales</taxon>
        <taxon>Clostridiaceae</taxon>
        <taxon>Clostridium</taxon>
    </lineage>
</organism>
<dbReference type="InterPro" id="IPR006235">
    <property type="entry name" value="OAc-hSer/O-AcSer_sulfhydrylase"/>
</dbReference>
<protein>
    <submittedName>
        <fullName evidence="7">O-acetylhomoserine aminocarboxypropyltransferase/cysteine synthase</fullName>
        <ecNumber evidence="7">2.5.1.49</ecNumber>
    </submittedName>
</protein>
<dbReference type="GO" id="GO:0019346">
    <property type="term" value="P:transsulfuration"/>
    <property type="evidence" value="ECO:0007669"/>
    <property type="project" value="InterPro"/>
</dbReference>
<dbReference type="CDD" id="cd00614">
    <property type="entry name" value="CGS_like"/>
    <property type="match status" value="1"/>
</dbReference>
<dbReference type="EC" id="2.5.1.49" evidence="7"/>
<comment type="caution">
    <text evidence="7">The sequence shown here is derived from an EMBL/GenBank/DDBJ whole genome shotgun (WGS) entry which is preliminary data.</text>
</comment>
<dbReference type="PANTHER" id="PTHR43797:SF2">
    <property type="entry name" value="HOMOCYSTEINE_CYSTEINE SYNTHASE"/>
    <property type="match status" value="1"/>
</dbReference>
<proteinExistence type="inferred from homology"/>
<dbReference type="Pfam" id="PF01053">
    <property type="entry name" value="Cys_Met_Meta_PP"/>
    <property type="match status" value="1"/>
</dbReference>
<gene>
    <name evidence="7" type="ORF">CQ394_14750</name>
</gene>
<dbReference type="Gene3D" id="3.90.1150.10">
    <property type="entry name" value="Aspartate Aminotransferase, domain 1"/>
    <property type="match status" value="1"/>
</dbReference>
<dbReference type="PANTHER" id="PTHR43797">
    <property type="entry name" value="HOMOCYSTEINE/CYSTEINE SYNTHASE"/>
    <property type="match status" value="1"/>
</dbReference>
<dbReference type="InterPro" id="IPR015422">
    <property type="entry name" value="PyrdxlP-dep_Trfase_small"/>
</dbReference>
<evidence type="ECO:0000256" key="2">
    <source>
        <dbReference type="ARBA" id="ARBA00009077"/>
    </source>
</evidence>
<dbReference type="GO" id="GO:0003961">
    <property type="term" value="F:O-acetylhomoserine aminocarboxypropyltransferase activity"/>
    <property type="evidence" value="ECO:0007669"/>
    <property type="project" value="UniProtKB-EC"/>
</dbReference>
<evidence type="ECO:0000313" key="7">
    <source>
        <dbReference type="EMBL" id="PEG29904.1"/>
    </source>
</evidence>
<sequence length="432" mass="47788">MAEYKFDTLKVRAGYNPKDHNDAVSVPIYSTASYEIGDALRFERIAAGEENGHLYSRLSNPTVAVLEERVNELEGGVAAVAVASGMAAITYSLLAVTERGGRILTTQQLYGGTIYNLDSLLPKFGVKIDKVKNDSSIDEFRKNIRDDTKAIFVESISNPRAVISDIEALAELAHEHNIPLIVDNTFATPYLFNPIRFGADIVVHSATKALNGHGNTIGGIVVDSGNFDWNNGKFPQFNEPDVMLKDLQGKNRSFNEMFGNSALAGKIRLDYVTNFGAVISPFSAYLILLGIETLSERVDKQVANARKIVNFLKTSDAVKWIRYPELEDSQYKKLADKYYKKGVGSTFSFGFNGNADQIYKLIDSVELFSYQANVGDARSLIVNVQKTTHGELSEEEFKLADIPEETIRLSIGLEDPEDLINDLKQAFKKALS</sequence>
<evidence type="ECO:0000256" key="6">
    <source>
        <dbReference type="RuleBase" id="RU362118"/>
    </source>
</evidence>
<dbReference type="SUPFAM" id="SSF53383">
    <property type="entry name" value="PLP-dependent transferases"/>
    <property type="match status" value="1"/>
</dbReference>
<evidence type="ECO:0000256" key="3">
    <source>
        <dbReference type="ARBA" id="ARBA00022679"/>
    </source>
</evidence>
<evidence type="ECO:0000256" key="5">
    <source>
        <dbReference type="PIRSR" id="PIRSR001434-2"/>
    </source>
</evidence>
<dbReference type="Gene3D" id="3.40.640.10">
    <property type="entry name" value="Type I PLP-dependent aspartate aminotransferase-like (Major domain)"/>
    <property type="match status" value="1"/>
</dbReference>
<dbReference type="PIRSF" id="PIRSF001434">
    <property type="entry name" value="CGS"/>
    <property type="match status" value="1"/>
</dbReference>
<dbReference type="InterPro" id="IPR000277">
    <property type="entry name" value="Cys/Met-Metab_PyrdxlP-dep_enz"/>
</dbReference>
<keyword evidence="8" id="KW-1185">Reference proteome</keyword>
<reference evidence="7 8" key="1">
    <citation type="submission" date="2017-10" db="EMBL/GenBank/DDBJ databases">
        <title>Effective Description of Clostridium neonatale sp. nov. linked to necrotizing enterocolitis in neonates and a clarification of species assignable to the genus Clostridium (Prazmowski 1880) emend. Lawson and Rainey 2016.</title>
        <authorList>
            <person name="Bernard K."/>
            <person name="Burdz T."/>
            <person name="Wiebe D."/>
            <person name="Balcewich B."/>
            <person name="Alfa M."/>
            <person name="Bernier A.-M."/>
        </authorList>
    </citation>
    <scope>NUCLEOTIDE SEQUENCE [LARGE SCALE GENOMIC DNA]</scope>
    <source>
        <strain evidence="7 8">LCDC99A005</strain>
    </source>
</reference>
<keyword evidence="4 5" id="KW-0663">Pyridoxal phosphate</keyword>
<keyword evidence="3 7" id="KW-0808">Transferase</keyword>
<dbReference type="InterPro" id="IPR015424">
    <property type="entry name" value="PyrdxlP-dep_Trfase"/>
</dbReference>
<dbReference type="STRING" id="137838.GCA_001458595_01180"/>
<dbReference type="GO" id="GO:0030170">
    <property type="term" value="F:pyridoxal phosphate binding"/>
    <property type="evidence" value="ECO:0007669"/>
    <property type="project" value="InterPro"/>
</dbReference>
<comment type="similarity">
    <text evidence="2 6">Belongs to the trans-sulfuration enzymes family.</text>
</comment>
<name>A0A2A7MDS9_9CLOT</name>
<dbReference type="GO" id="GO:0006535">
    <property type="term" value="P:cysteine biosynthetic process from serine"/>
    <property type="evidence" value="ECO:0007669"/>
    <property type="project" value="TreeGrafter"/>
</dbReference>
<dbReference type="InterPro" id="IPR015421">
    <property type="entry name" value="PyrdxlP-dep_Trfase_major"/>
</dbReference>
<evidence type="ECO:0000256" key="1">
    <source>
        <dbReference type="ARBA" id="ARBA00001933"/>
    </source>
</evidence>
<feature type="modified residue" description="N6-(pyridoxal phosphate)lysine" evidence="5">
    <location>
        <position position="208"/>
    </location>
</feature>